<dbReference type="Pfam" id="PF02798">
    <property type="entry name" value="GST_N"/>
    <property type="match status" value="1"/>
</dbReference>
<dbReference type="SUPFAM" id="SSF52833">
    <property type="entry name" value="Thioredoxin-like"/>
    <property type="match status" value="1"/>
</dbReference>
<protein>
    <submittedName>
        <fullName evidence="3">Glutathione S-transferase</fullName>
    </submittedName>
</protein>
<dbReference type="GO" id="GO:0016740">
    <property type="term" value="F:transferase activity"/>
    <property type="evidence" value="ECO:0007669"/>
    <property type="project" value="UniProtKB-KW"/>
</dbReference>
<dbReference type="InterPro" id="IPR010987">
    <property type="entry name" value="Glutathione-S-Trfase_C-like"/>
</dbReference>
<dbReference type="SUPFAM" id="SSF47616">
    <property type="entry name" value="GST C-terminal domain-like"/>
    <property type="match status" value="1"/>
</dbReference>
<dbReference type="PANTHER" id="PTHR44051">
    <property type="entry name" value="GLUTATHIONE S-TRANSFERASE-RELATED"/>
    <property type="match status" value="1"/>
</dbReference>
<evidence type="ECO:0000259" key="1">
    <source>
        <dbReference type="PROSITE" id="PS50404"/>
    </source>
</evidence>
<dbReference type="OrthoDB" id="5740960at2"/>
<evidence type="ECO:0000313" key="4">
    <source>
        <dbReference type="Proteomes" id="UP000199400"/>
    </source>
</evidence>
<keyword evidence="3" id="KW-0808">Transferase</keyword>
<evidence type="ECO:0000259" key="2">
    <source>
        <dbReference type="PROSITE" id="PS50405"/>
    </source>
</evidence>
<dbReference type="InterPro" id="IPR036282">
    <property type="entry name" value="Glutathione-S-Trfase_C_sf"/>
</dbReference>
<dbReference type="InterPro" id="IPR004045">
    <property type="entry name" value="Glutathione_S-Trfase_N"/>
</dbReference>
<dbReference type="PROSITE" id="PS50404">
    <property type="entry name" value="GST_NTER"/>
    <property type="match status" value="1"/>
</dbReference>
<dbReference type="AlphaFoldDB" id="A0A1I1W2R7"/>
<dbReference type="STRING" id="54.SAMN02745121_02025"/>
<dbReference type="EMBL" id="FOMX01000005">
    <property type="protein sequence ID" value="SFD87260.1"/>
    <property type="molecule type" value="Genomic_DNA"/>
</dbReference>
<dbReference type="SFLD" id="SFLDG01150">
    <property type="entry name" value="Main.1:_Beta-like"/>
    <property type="match status" value="1"/>
</dbReference>
<dbReference type="PANTHER" id="PTHR44051:SF21">
    <property type="entry name" value="GLUTATHIONE S-TRANSFERASE FAMILY PROTEIN"/>
    <property type="match status" value="1"/>
</dbReference>
<organism evidence="3 4">
    <name type="scientific">Nannocystis exedens</name>
    <dbReference type="NCBI Taxonomy" id="54"/>
    <lineage>
        <taxon>Bacteria</taxon>
        <taxon>Pseudomonadati</taxon>
        <taxon>Myxococcota</taxon>
        <taxon>Polyangia</taxon>
        <taxon>Nannocystales</taxon>
        <taxon>Nannocystaceae</taxon>
        <taxon>Nannocystis</taxon>
    </lineage>
</organism>
<reference evidence="4" key="1">
    <citation type="submission" date="2016-10" db="EMBL/GenBank/DDBJ databases">
        <authorList>
            <person name="Varghese N."/>
            <person name="Submissions S."/>
        </authorList>
    </citation>
    <scope>NUCLEOTIDE SEQUENCE [LARGE SCALE GENOMIC DNA]</scope>
    <source>
        <strain evidence="4">ATCC 25963</strain>
    </source>
</reference>
<dbReference type="Proteomes" id="UP000199400">
    <property type="component" value="Unassembled WGS sequence"/>
</dbReference>
<dbReference type="CDD" id="cd03046">
    <property type="entry name" value="GST_N_GTT1_like"/>
    <property type="match status" value="1"/>
</dbReference>
<dbReference type="SFLD" id="SFLDS00019">
    <property type="entry name" value="Glutathione_Transferase_(cytos"/>
    <property type="match status" value="1"/>
</dbReference>
<dbReference type="Gene3D" id="3.40.30.10">
    <property type="entry name" value="Glutaredoxin"/>
    <property type="match status" value="1"/>
</dbReference>
<dbReference type="InterPro" id="IPR040079">
    <property type="entry name" value="Glutathione_S-Trfase"/>
</dbReference>
<keyword evidence="4" id="KW-1185">Reference proteome</keyword>
<dbReference type="Gene3D" id="1.20.1050.10">
    <property type="match status" value="1"/>
</dbReference>
<evidence type="ECO:0000313" key="3">
    <source>
        <dbReference type="EMBL" id="SFD87260.1"/>
    </source>
</evidence>
<dbReference type="InterPro" id="IPR036249">
    <property type="entry name" value="Thioredoxin-like_sf"/>
</dbReference>
<dbReference type="SFLD" id="SFLDG00358">
    <property type="entry name" value="Main_(cytGST)"/>
    <property type="match status" value="1"/>
</dbReference>
<dbReference type="CDD" id="cd03207">
    <property type="entry name" value="GST_C_8"/>
    <property type="match status" value="1"/>
</dbReference>
<feature type="domain" description="GST N-terminal" evidence="1">
    <location>
        <begin position="3"/>
        <end position="84"/>
    </location>
</feature>
<feature type="domain" description="GST C-terminal" evidence="2">
    <location>
        <begin position="67"/>
        <end position="207"/>
    </location>
</feature>
<dbReference type="Pfam" id="PF13410">
    <property type="entry name" value="GST_C_2"/>
    <property type="match status" value="1"/>
</dbReference>
<dbReference type="PROSITE" id="PS50405">
    <property type="entry name" value="GST_CTER"/>
    <property type="match status" value="1"/>
</dbReference>
<accession>A0A1I1W2R7</accession>
<sequence length="207" mass="22465">MTTTDLTLFHHPRSRSAGVRVLLEALGADYRVEFVDMNGGQQREPGFLAVNPMGKLPTVRHGDVVVTEQVAIYIYLGDAFADAGLAPPVGDPVRGAYLRWIAFYGSAFEPAVIDRAMQRPALDRSTAPYGDYDIMLATLTDQLGRGDYILGERLSVADILWGTALRWTTGFGLVEATPVIQAYIDRVTAHPAFARAAELDAALLPAS</sequence>
<dbReference type="RefSeq" id="WP_096330811.1">
    <property type="nucleotide sequence ID" value="NZ_FOMX01000005.1"/>
</dbReference>
<gene>
    <name evidence="3" type="ORF">SAMN02745121_02025</name>
</gene>
<name>A0A1I1W2R7_9BACT</name>
<proteinExistence type="predicted"/>